<dbReference type="Pfam" id="PF00072">
    <property type="entry name" value="Response_reg"/>
    <property type="match status" value="1"/>
</dbReference>
<dbReference type="InterPro" id="IPR050469">
    <property type="entry name" value="Diguanylate_Cyclase"/>
</dbReference>
<keyword evidence="6" id="KW-0238">DNA-binding</keyword>
<dbReference type="PANTHER" id="PTHR45138">
    <property type="entry name" value="REGULATORY COMPONENTS OF SENSORY TRANSDUCTION SYSTEM"/>
    <property type="match status" value="1"/>
</dbReference>
<feature type="domain" description="GGDEF" evidence="10">
    <location>
        <begin position="354"/>
        <end position="487"/>
    </location>
</feature>
<keyword evidence="7" id="KW-0804">Transcription</keyword>
<protein>
    <recommendedName>
        <fullName evidence="13">Diguanylate cyclase</fullName>
    </recommendedName>
</protein>
<evidence type="ECO:0000256" key="4">
    <source>
        <dbReference type="ARBA" id="ARBA00023012"/>
    </source>
</evidence>
<dbReference type="FunFam" id="3.40.50.2300:FF:000001">
    <property type="entry name" value="DNA-binding response regulator PhoB"/>
    <property type="match status" value="1"/>
</dbReference>
<dbReference type="GO" id="GO:0005886">
    <property type="term" value="C:plasma membrane"/>
    <property type="evidence" value="ECO:0007669"/>
    <property type="project" value="TreeGrafter"/>
</dbReference>
<reference evidence="11 12" key="1">
    <citation type="journal article" date="2016" name="Environ. Microbiol.">
        <title>Genomic resolution of a cold subsurface aquifer community provides metabolic insights for novel microbes adapted to high CO concentrations.</title>
        <authorList>
            <person name="Probst A.J."/>
            <person name="Castelle C.J."/>
            <person name="Singh A."/>
            <person name="Brown C.T."/>
            <person name="Anantharaman K."/>
            <person name="Sharon I."/>
            <person name="Hug L.A."/>
            <person name="Burstein D."/>
            <person name="Emerson J.B."/>
            <person name="Thomas B.C."/>
            <person name="Banfield J.F."/>
        </authorList>
    </citation>
    <scope>NUCLEOTIDE SEQUENCE [LARGE SCALE GENOMIC DNA]</scope>
    <source>
        <strain evidence="11">CG2_30_40_21</strain>
    </source>
</reference>
<dbReference type="Pfam" id="PF01590">
    <property type="entry name" value="GAF"/>
    <property type="match status" value="1"/>
</dbReference>
<dbReference type="SUPFAM" id="SSF55781">
    <property type="entry name" value="GAF domain-like"/>
    <property type="match status" value="1"/>
</dbReference>
<evidence type="ECO:0000259" key="9">
    <source>
        <dbReference type="PROSITE" id="PS50110"/>
    </source>
</evidence>
<feature type="domain" description="Response regulatory" evidence="9">
    <location>
        <begin position="4"/>
        <end position="120"/>
    </location>
</feature>
<dbReference type="Pfam" id="PF00990">
    <property type="entry name" value="GGDEF"/>
    <property type="match status" value="1"/>
</dbReference>
<evidence type="ECO:0000256" key="1">
    <source>
        <dbReference type="ARBA" id="ARBA00022553"/>
    </source>
</evidence>
<feature type="modified residue" description="4-aspartylphosphate" evidence="8">
    <location>
        <position position="53"/>
    </location>
</feature>
<dbReference type="GO" id="GO:0016301">
    <property type="term" value="F:kinase activity"/>
    <property type="evidence" value="ECO:0007669"/>
    <property type="project" value="UniProtKB-KW"/>
</dbReference>
<dbReference type="AlphaFoldDB" id="A0A1J5EHD4"/>
<dbReference type="GO" id="GO:0052621">
    <property type="term" value="F:diguanylate cyclase activity"/>
    <property type="evidence" value="ECO:0007669"/>
    <property type="project" value="TreeGrafter"/>
</dbReference>
<dbReference type="GO" id="GO:0043709">
    <property type="term" value="P:cell adhesion involved in single-species biofilm formation"/>
    <property type="evidence" value="ECO:0007669"/>
    <property type="project" value="TreeGrafter"/>
</dbReference>
<evidence type="ECO:0000256" key="2">
    <source>
        <dbReference type="ARBA" id="ARBA00022679"/>
    </source>
</evidence>
<comment type="caution">
    <text evidence="11">The sequence shown here is derived from an EMBL/GenBank/DDBJ whole genome shotgun (WGS) entry which is preliminary data.</text>
</comment>
<evidence type="ECO:0000313" key="12">
    <source>
        <dbReference type="Proteomes" id="UP000183085"/>
    </source>
</evidence>
<dbReference type="Gene3D" id="3.30.70.270">
    <property type="match status" value="1"/>
</dbReference>
<dbReference type="SMART" id="SM00448">
    <property type="entry name" value="REC"/>
    <property type="match status" value="1"/>
</dbReference>
<dbReference type="SMART" id="SM00267">
    <property type="entry name" value="GGDEF"/>
    <property type="match status" value="1"/>
</dbReference>
<evidence type="ECO:0000259" key="10">
    <source>
        <dbReference type="PROSITE" id="PS50887"/>
    </source>
</evidence>
<keyword evidence="3" id="KW-0418">Kinase</keyword>
<evidence type="ECO:0000256" key="3">
    <source>
        <dbReference type="ARBA" id="ARBA00022777"/>
    </source>
</evidence>
<accession>A0A1J5EHD4</accession>
<dbReference type="PROSITE" id="PS50110">
    <property type="entry name" value="RESPONSE_REGULATORY"/>
    <property type="match status" value="1"/>
</dbReference>
<dbReference type="STRING" id="1817895.AUJ95_01330"/>
<dbReference type="NCBIfam" id="TIGR00254">
    <property type="entry name" value="GGDEF"/>
    <property type="match status" value="1"/>
</dbReference>
<evidence type="ECO:0000313" key="11">
    <source>
        <dbReference type="EMBL" id="OIP42782.1"/>
    </source>
</evidence>
<evidence type="ECO:0000256" key="5">
    <source>
        <dbReference type="ARBA" id="ARBA00023015"/>
    </source>
</evidence>
<gene>
    <name evidence="11" type="ORF">AUJ95_01330</name>
</gene>
<dbReference type="InterPro" id="IPR011006">
    <property type="entry name" value="CheY-like_superfamily"/>
</dbReference>
<dbReference type="CDD" id="cd01949">
    <property type="entry name" value="GGDEF"/>
    <property type="match status" value="1"/>
</dbReference>
<dbReference type="SUPFAM" id="SSF52172">
    <property type="entry name" value="CheY-like"/>
    <property type="match status" value="1"/>
</dbReference>
<keyword evidence="2" id="KW-0808">Transferase</keyword>
<name>A0A1J5EHD4_9BACT</name>
<dbReference type="InterPro" id="IPR029787">
    <property type="entry name" value="Nucleotide_cyclase"/>
</dbReference>
<dbReference type="FunFam" id="3.30.70.270:FF:000001">
    <property type="entry name" value="Diguanylate cyclase domain protein"/>
    <property type="match status" value="1"/>
</dbReference>
<keyword evidence="5" id="KW-0805">Transcription regulation</keyword>
<dbReference type="PANTHER" id="PTHR45138:SF9">
    <property type="entry name" value="DIGUANYLATE CYCLASE DGCM-RELATED"/>
    <property type="match status" value="1"/>
</dbReference>
<evidence type="ECO:0008006" key="13">
    <source>
        <dbReference type="Google" id="ProtNLM"/>
    </source>
</evidence>
<dbReference type="GO" id="GO:1902201">
    <property type="term" value="P:negative regulation of bacterial-type flagellum-dependent cell motility"/>
    <property type="evidence" value="ECO:0007669"/>
    <property type="project" value="TreeGrafter"/>
</dbReference>
<dbReference type="Proteomes" id="UP000183085">
    <property type="component" value="Unassembled WGS sequence"/>
</dbReference>
<dbReference type="PROSITE" id="PS50887">
    <property type="entry name" value="GGDEF"/>
    <property type="match status" value="1"/>
</dbReference>
<dbReference type="InterPro" id="IPR029016">
    <property type="entry name" value="GAF-like_dom_sf"/>
</dbReference>
<evidence type="ECO:0000256" key="7">
    <source>
        <dbReference type="ARBA" id="ARBA00023163"/>
    </source>
</evidence>
<dbReference type="SUPFAM" id="SSF55073">
    <property type="entry name" value="Nucleotide cyclase"/>
    <property type="match status" value="1"/>
</dbReference>
<dbReference type="EMBL" id="MNYI01000038">
    <property type="protein sequence ID" value="OIP42782.1"/>
    <property type="molecule type" value="Genomic_DNA"/>
</dbReference>
<dbReference type="InterPro" id="IPR003018">
    <property type="entry name" value="GAF"/>
</dbReference>
<dbReference type="InterPro" id="IPR043128">
    <property type="entry name" value="Rev_trsase/Diguanyl_cyclase"/>
</dbReference>
<dbReference type="GO" id="GO:0000160">
    <property type="term" value="P:phosphorelay signal transduction system"/>
    <property type="evidence" value="ECO:0007669"/>
    <property type="project" value="UniProtKB-KW"/>
</dbReference>
<organism evidence="11 12">
    <name type="scientific">Candidatus Desantisbacteria bacterium CG2_30_40_21</name>
    <dbReference type="NCBI Taxonomy" id="1817895"/>
    <lineage>
        <taxon>Bacteria</taxon>
        <taxon>Candidatus Desantisiibacteriota</taxon>
    </lineage>
</organism>
<dbReference type="Gene3D" id="3.30.450.40">
    <property type="match status" value="1"/>
</dbReference>
<dbReference type="InterPro" id="IPR000160">
    <property type="entry name" value="GGDEF_dom"/>
</dbReference>
<keyword evidence="4" id="KW-0902">Two-component regulatory system</keyword>
<keyword evidence="1 8" id="KW-0597">Phosphoprotein</keyword>
<sequence length="487" mass="54888">MAQKILIADDSPTIVEMLKFALSSEGYEVVTACDGVEAIEMVYKEYPDLILLDILMPKMNGYQVCRLIKGDKNTTSIPVIMLTGQDQPKDKFWGLETGADDFIVKDFESMSLFESIEKLLKETENVQSNKSLSKKETVSLDSILSRVNDLLDKRLFQTTIMNVINRIAQTEDKCEDILREILNVLTRVVNYHVGMILLKENEESSHLTVYVNQAVNETYVNAMVEKTKNDAITHLGYSIDKTNIRITTFNQAGNSSSKDVPYKPKSYISLPLVAHKAVIGIISLSSSDDNMFGGEMNDTLIVVINESSIVINNVMLREEIKRLAITDGLTKCYNHRHFQEIIANEFNRCKRYKSLFALLIIDIDHFKNVNDTYGHMAGDSVLREVSACLKKSIRDVDFAARYGGEEFALIFPATNLIGAFQTADRIRQSIADMTFSELPPEKQITISIGVSSYPEILAQTQYELIDRTDQALYRAKHGGRNKVELAV</sequence>
<dbReference type="Gene3D" id="3.40.50.2300">
    <property type="match status" value="1"/>
</dbReference>
<evidence type="ECO:0000256" key="8">
    <source>
        <dbReference type="PROSITE-ProRule" id="PRU00169"/>
    </source>
</evidence>
<dbReference type="InterPro" id="IPR001789">
    <property type="entry name" value="Sig_transdc_resp-reg_receiver"/>
</dbReference>
<dbReference type="GO" id="GO:0003677">
    <property type="term" value="F:DNA binding"/>
    <property type="evidence" value="ECO:0007669"/>
    <property type="project" value="UniProtKB-KW"/>
</dbReference>
<proteinExistence type="predicted"/>
<evidence type="ECO:0000256" key="6">
    <source>
        <dbReference type="ARBA" id="ARBA00023125"/>
    </source>
</evidence>